<dbReference type="EMBL" id="CP007536">
    <property type="protein sequence ID" value="AIC16129.1"/>
    <property type="molecule type" value="Genomic_DNA"/>
</dbReference>
<sequence>MPACAWLRRRHEVRKGCRLVWRARRRRLQGRPCAHEGRRGRAIYSSQSVLRATLRENFQPTNGRLRYSVSVYEKLVRATLPLAIAGEKFYLLLSLDAEADISVIIREKVIPMVEEKSAAALQSEI</sequence>
<evidence type="ECO:0000313" key="2">
    <source>
        <dbReference type="Proteomes" id="UP000027093"/>
    </source>
</evidence>
<organism evidence="1 2">
    <name type="scientific">Nitrososphaera viennensis EN76</name>
    <dbReference type="NCBI Taxonomy" id="926571"/>
    <lineage>
        <taxon>Archaea</taxon>
        <taxon>Nitrososphaerota</taxon>
        <taxon>Nitrososphaeria</taxon>
        <taxon>Nitrososphaerales</taxon>
        <taxon>Nitrososphaeraceae</taxon>
        <taxon>Nitrososphaera</taxon>
    </lineage>
</organism>
<keyword evidence="2" id="KW-1185">Reference proteome</keyword>
<gene>
    <name evidence="1" type="ORF">NVIE_018680</name>
</gene>
<dbReference type="AlphaFoldDB" id="A0A060HHQ1"/>
<reference evidence="1 2" key="1">
    <citation type="journal article" date="2014" name="Int. J. Syst. Evol. Microbiol.">
        <title>Nitrososphaera viennensis gen. nov., sp. nov., an aerobic and mesophilic, ammonia-oxidizing archaeon from soil and a member of the archaeal phylum Thaumarchaeota.</title>
        <authorList>
            <person name="Stieglmeier M."/>
            <person name="Klingl A."/>
            <person name="Alves R.J."/>
            <person name="Rittmann S.K."/>
            <person name="Melcher M."/>
            <person name="Leisch N."/>
            <person name="Schleper C."/>
        </authorList>
    </citation>
    <scope>NUCLEOTIDE SEQUENCE [LARGE SCALE GENOMIC DNA]</scope>
    <source>
        <strain evidence="1">EN76</strain>
    </source>
</reference>
<evidence type="ECO:0000313" key="1">
    <source>
        <dbReference type="EMBL" id="AIC16129.1"/>
    </source>
</evidence>
<dbReference type="HOGENOM" id="CLU_1987696_0_0_2"/>
<proteinExistence type="predicted"/>
<dbReference type="KEGG" id="nvn:NVIE_018680"/>
<accession>A0A060HHQ1</accession>
<dbReference type="STRING" id="926571.NVIE_018680"/>
<name>A0A060HHQ1_9ARCH</name>
<dbReference type="Proteomes" id="UP000027093">
    <property type="component" value="Chromosome"/>
</dbReference>
<protein>
    <submittedName>
        <fullName evidence="1">Uncharacterized protein</fullName>
    </submittedName>
</protein>